<name>A0A2G8SPT7_9APHY</name>
<evidence type="ECO:0000313" key="2">
    <source>
        <dbReference type="Proteomes" id="UP000230002"/>
    </source>
</evidence>
<sequence>MTSIPILNVCSPTWLAHLKNPSSSPNASLRKYTSPNATAWIFEPFTKTSSKGALFLVLGRSSARSERSSGAASCVLASTWTKSSLMNVRACTLRVVKSTGLRIASVQQSLAIHQPNARATLRMRVDEMDLTLKPARSSSSRFLRISAPPTVVSPISRRKSQRQNWNVILCEWERRQSCWPTRA</sequence>
<reference evidence="1 2" key="1">
    <citation type="journal article" date="2015" name="Sci. Rep.">
        <title>Chromosome-level genome map provides insights into diverse defense mechanisms in the medicinal fungus Ganoderma sinense.</title>
        <authorList>
            <person name="Zhu Y."/>
            <person name="Xu J."/>
            <person name="Sun C."/>
            <person name="Zhou S."/>
            <person name="Xu H."/>
            <person name="Nelson D.R."/>
            <person name="Qian J."/>
            <person name="Song J."/>
            <person name="Luo H."/>
            <person name="Xiang L."/>
            <person name="Li Y."/>
            <person name="Xu Z."/>
            <person name="Ji A."/>
            <person name="Wang L."/>
            <person name="Lu S."/>
            <person name="Hayward A."/>
            <person name="Sun W."/>
            <person name="Li X."/>
            <person name="Schwartz D.C."/>
            <person name="Wang Y."/>
            <person name="Chen S."/>
        </authorList>
    </citation>
    <scope>NUCLEOTIDE SEQUENCE [LARGE SCALE GENOMIC DNA]</scope>
    <source>
        <strain evidence="1 2">ZZ0214-1</strain>
    </source>
</reference>
<organism evidence="1 2">
    <name type="scientific">Ganoderma sinense ZZ0214-1</name>
    <dbReference type="NCBI Taxonomy" id="1077348"/>
    <lineage>
        <taxon>Eukaryota</taxon>
        <taxon>Fungi</taxon>
        <taxon>Dikarya</taxon>
        <taxon>Basidiomycota</taxon>
        <taxon>Agaricomycotina</taxon>
        <taxon>Agaricomycetes</taxon>
        <taxon>Polyporales</taxon>
        <taxon>Polyporaceae</taxon>
        <taxon>Ganoderma</taxon>
    </lineage>
</organism>
<gene>
    <name evidence="1" type="ORF">GSI_02316</name>
</gene>
<keyword evidence="2" id="KW-1185">Reference proteome</keyword>
<dbReference type="AlphaFoldDB" id="A0A2G8SPT7"/>
<proteinExistence type="predicted"/>
<dbReference type="Proteomes" id="UP000230002">
    <property type="component" value="Unassembled WGS sequence"/>
</dbReference>
<protein>
    <submittedName>
        <fullName evidence="1">Uncharacterized protein</fullName>
    </submittedName>
</protein>
<evidence type="ECO:0000313" key="1">
    <source>
        <dbReference type="EMBL" id="PIL35588.1"/>
    </source>
</evidence>
<accession>A0A2G8SPT7</accession>
<dbReference type="EMBL" id="AYKW01000003">
    <property type="protein sequence ID" value="PIL35588.1"/>
    <property type="molecule type" value="Genomic_DNA"/>
</dbReference>
<comment type="caution">
    <text evidence="1">The sequence shown here is derived from an EMBL/GenBank/DDBJ whole genome shotgun (WGS) entry which is preliminary data.</text>
</comment>